<dbReference type="AlphaFoldDB" id="A0A431UC56"/>
<gene>
    <name evidence="6" type="ORF">EKG35_19970</name>
</gene>
<dbReference type="OrthoDB" id="9785745at2"/>
<comment type="similarity">
    <text evidence="1">Belongs to the LysR transcriptional regulatory family.</text>
</comment>
<dbReference type="PROSITE" id="PS50931">
    <property type="entry name" value="HTH_LYSR"/>
    <property type="match status" value="1"/>
</dbReference>
<dbReference type="PANTHER" id="PTHR30126:SF40">
    <property type="entry name" value="HTH-TYPE TRANSCRIPTIONAL REGULATOR GLTR"/>
    <property type="match status" value="1"/>
</dbReference>
<dbReference type="Pfam" id="PF00126">
    <property type="entry name" value="HTH_1"/>
    <property type="match status" value="1"/>
</dbReference>
<dbReference type="PANTHER" id="PTHR30126">
    <property type="entry name" value="HTH-TYPE TRANSCRIPTIONAL REGULATOR"/>
    <property type="match status" value="1"/>
</dbReference>
<comment type="caution">
    <text evidence="6">The sequence shown here is derived from an EMBL/GenBank/DDBJ whole genome shotgun (WGS) entry which is preliminary data.</text>
</comment>
<evidence type="ECO:0000313" key="6">
    <source>
        <dbReference type="EMBL" id="RTQ86565.1"/>
    </source>
</evidence>
<dbReference type="Proteomes" id="UP000276349">
    <property type="component" value="Unassembled WGS sequence"/>
</dbReference>
<dbReference type="Pfam" id="PF03466">
    <property type="entry name" value="LysR_substrate"/>
    <property type="match status" value="1"/>
</dbReference>
<evidence type="ECO:0000313" key="7">
    <source>
        <dbReference type="Proteomes" id="UP000276349"/>
    </source>
</evidence>
<keyword evidence="7" id="KW-1185">Reference proteome</keyword>
<dbReference type="Gene3D" id="3.40.190.290">
    <property type="match status" value="1"/>
</dbReference>
<evidence type="ECO:0000256" key="3">
    <source>
        <dbReference type="ARBA" id="ARBA00023125"/>
    </source>
</evidence>
<evidence type="ECO:0000256" key="1">
    <source>
        <dbReference type="ARBA" id="ARBA00009437"/>
    </source>
</evidence>
<dbReference type="InterPro" id="IPR036390">
    <property type="entry name" value="WH_DNA-bd_sf"/>
</dbReference>
<dbReference type="SUPFAM" id="SSF53850">
    <property type="entry name" value="Periplasmic binding protein-like II"/>
    <property type="match status" value="1"/>
</dbReference>
<keyword evidence="4" id="KW-0804">Transcription</keyword>
<evidence type="ECO:0000259" key="5">
    <source>
        <dbReference type="PROSITE" id="PS50931"/>
    </source>
</evidence>
<dbReference type="EMBL" id="RXNR01000115">
    <property type="protein sequence ID" value="RTQ86565.1"/>
    <property type="molecule type" value="Genomic_DNA"/>
</dbReference>
<reference evidence="6 7" key="1">
    <citation type="submission" date="2018-12" db="EMBL/GenBank/DDBJ databases">
        <authorList>
            <person name="Yu L."/>
        </authorList>
    </citation>
    <scope>NUCLEOTIDE SEQUENCE [LARGE SCALE GENOMIC DNA]</scope>
    <source>
        <strain evidence="6 7">S5H2222</strain>
    </source>
</reference>
<dbReference type="InterPro" id="IPR036388">
    <property type="entry name" value="WH-like_DNA-bd_sf"/>
</dbReference>
<evidence type="ECO:0000256" key="2">
    <source>
        <dbReference type="ARBA" id="ARBA00023015"/>
    </source>
</evidence>
<proteinExistence type="inferred from homology"/>
<keyword evidence="2" id="KW-0805">Transcription regulation</keyword>
<keyword evidence="3" id="KW-0238">DNA-binding</keyword>
<dbReference type="InterPro" id="IPR000847">
    <property type="entry name" value="LysR_HTH_N"/>
</dbReference>
<sequence length="298" mass="34596">MNLQQLKVFVCTVQSGKLSIVAKQLNIKQPTVTFHLKALQEHVGVALFEDHSGKQWILTDAGKDFYHYAQQIVSLVHESEQVMEQYRLNKRGKLQLGASETTASYILPPYLAQFQKEHNQVYISLIVNKAPIILEKVKNFELDFGVIAYGDLYDPDLMIVPIMEDELVLIMSNDHPLCKKENVAPYELTRYPFILHEKKAVSHQLAEQWMYQNKVDLNIIMEIGSIQTIKEAVELNIGIAILPKLSVEKEMREGRLFVKPLPNYVNERHIYLIYRKKQHFTPMMKVFIEYLKTSFKAM</sequence>
<dbReference type="Gene3D" id="1.10.10.10">
    <property type="entry name" value="Winged helix-like DNA-binding domain superfamily/Winged helix DNA-binding domain"/>
    <property type="match status" value="1"/>
</dbReference>
<evidence type="ECO:0000256" key="4">
    <source>
        <dbReference type="ARBA" id="ARBA00023163"/>
    </source>
</evidence>
<organism evidence="6 7">
    <name type="scientific">Lysinibacillus telephonicus</name>
    <dbReference type="NCBI Taxonomy" id="1714840"/>
    <lineage>
        <taxon>Bacteria</taxon>
        <taxon>Bacillati</taxon>
        <taxon>Bacillota</taxon>
        <taxon>Bacilli</taxon>
        <taxon>Bacillales</taxon>
        <taxon>Bacillaceae</taxon>
        <taxon>Lysinibacillus</taxon>
    </lineage>
</organism>
<name>A0A431UC56_9BACI</name>
<protein>
    <submittedName>
        <fullName evidence="6">LysR family transcriptional regulator</fullName>
    </submittedName>
</protein>
<dbReference type="GO" id="GO:0000976">
    <property type="term" value="F:transcription cis-regulatory region binding"/>
    <property type="evidence" value="ECO:0007669"/>
    <property type="project" value="TreeGrafter"/>
</dbReference>
<dbReference type="RefSeq" id="WP_126296313.1">
    <property type="nucleotide sequence ID" value="NZ_RXNR01000115.1"/>
</dbReference>
<dbReference type="GO" id="GO:0003700">
    <property type="term" value="F:DNA-binding transcription factor activity"/>
    <property type="evidence" value="ECO:0007669"/>
    <property type="project" value="InterPro"/>
</dbReference>
<accession>A0A431UC56</accession>
<feature type="domain" description="HTH lysR-type" evidence="5">
    <location>
        <begin position="1"/>
        <end position="59"/>
    </location>
</feature>
<dbReference type="SUPFAM" id="SSF46785">
    <property type="entry name" value="Winged helix' DNA-binding domain"/>
    <property type="match status" value="1"/>
</dbReference>
<dbReference type="InterPro" id="IPR005119">
    <property type="entry name" value="LysR_subst-bd"/>
</dbReference>